<name>A0A813KAZ1_POLGL</name>
<feature type="non-terminal residue" evidence="1">
    <location>
        <position position="1"/>
    </location>
</feature>
<organism evidence="1 2">
    <name type="scientific">Polarella glacialis</name>
    <name type="common">Dinoflagellate</name>
    <dbReference type="NCBI Taxonomy" id="89957"/>
    <lineage>
        <taxon>Eukaryota</taxon>
        <taxon>Sar</taxon>
        <taxon>Alveolata</taxon>
        <taxon>Dinophyceae</taxon>
        <taxon>Suessiales</taxon>
        <taxon>Suessiaceae</taxon>
        <taxon>Polarella</taxon>
    </lineage>
</organism>
<dbReference type="AlphaFoldDB" id="A0A813KAZ1"/>
<protein>
    <submittedName>
        <fullName evidence="1">Uncharacterized protein</fullName>
    </submittedName>
</protein>
<evidence type="ECO:0000313" key="2">
    <source>
        <dbReference type="Proteomes" id="UP000626109"/>
    </source>
</evidence>
<gene>
    <name evidence="1" type="ORF">PGLA2088_LOCUS31178</name>
</gene>
<dbReference type="EMBL" id="CAJNNW010029212">
    <property type="protein sequence ID" value="CAE8699479.1"/>
    <property type="molecule type" value="Genomic_DNA"/>
</dbReference>
<comment type="caution">
    <text evidence="1">The sequence shown here is derived from an EMBL/GenBank/DDBJ whole genome shotgun (WGS) entry which is preliminary data.</text>
</comment>
<reference evidence="1" key="1">
    <citation type="submission" date="2021-02" db="EMBL/GenBank/DDBJ databases">
        <authorList>
            <person name="Dougan E. K."/>
            <person name="Rhodes N."/>
            <person name="Thang M."/>
            <person name="Chan C."/>
        </authorList>
    </citation>
    <scope>NUCLEOTIDE SEQUENCE</scope>
</reference>
<evidence type="ECO:0000313" key="1">
    <source>
        <dbReference type="EMBL" id="CAE8699479.1"/>
    </source>
</evidence>
<accession>A0A813KAZ1</accession>
<sequence>VCARTTLARYSVARAAEGAGAAGVISYKELASLLKADPVVGYHWRRFLHQKGLQPSARADEAIVQEFLAMHSAGTLDQIEIASTEVLADFDKVQKEHPAATWLWVSVAAREAFGTVNPKGCPAKIVQDFLEAFCAGSFEQLELASDGLAAEVKSFQKAGGKEEWQAFGQSQFGYRVAPLDPKSWPADLVRGFLETADVKQILETAKVKKKTAKVKQEKAKVDSKLIPIFKADPVAFYHWRQFQHQKGLEPSARANEEIVQEFLALRSAGTLDQIEIASTEVLADFDKVQKEHPAATWLWVSVAAREAFGDVNPRGVPAKIVQSFLESYRAGSFEHMELASDELAAEVNLFQKAGGKEEWQAFANSQFGYMVAPLDPKSWPADLVRGFLETADVKQILETAKVKKKTAKVKQEKAKVDSKLIPIFKADPVAFYHWRQFQHQKGLEPSARANEEIVQEFLALRSAGTLDQIEIASTEVLADFDKVQKEHPAATWLWVSVAAREAFGDVNPRGVPAKIVQSFLESYRAGSFEHMELASDELAAEVNLFQKAGGKEEWQAFANSQFGYMVAPSDPKSWPADLVRGFLETAEVKQILETAKIEQTTSVEKAKVDTKLTPVFKADPVAFYHWKEFLLQKGLETSASRDEEAVQEFLAMRSGGTLDQFEIASAEVLEEFDRVQKKHPAAKRLWASVAARAAFGIVNPRGVPAKLVQDFLESFHAGSLEQVEMASETTTVKKKKKNKKIGDATKFKQEKVKVDTKLTSVFKADPVAFYHWRAFQQQKGLQTFTSRDEELVQEFLAMHSAGALDPIEVASAQVLADFDKVQKEHPAATWLWASVGARAAFGIVNPKGIPAKIVQDFLESYRAGSFEQPEIASDELAAEVNSFQKAGGKAKWQAFANSQFGPKAAPSDPKFWPADLLRRFLAEQPA</sequence>
<dbReference type="Proteomes" id="UP000626109">
    <property type="component" value="Unassembled WGS sequence"/>
</dbReference>
<proteinExistence type="predicted"/>